<dbReference type="GO" id="GO:0003676">
    <property type="term" value="F:nucleic acid binding"/>
    <property type="evidence" value="ECO:0007669"/>
    <property type="project" value="InterPro"/>
</dbReference>
<comment type="catalytic activity">
    <reaction evidence="5">
        <text>a 2'-deoxyadenosine in DNA + S-adenosyl-L-methionine = an N(6)-methyl-2'-deoxyadenosine in DNA + S-adenosyl-L-homocysteine + H(+)</text>
        <dbReference type="Rhea" id="RHEA:15197"/>
        <dbReference type="Rhea" id="RHEA-COMP:12418"/>
        <dbReference type="Rhea" id="RHEA-COMP:12419"/>
        <dbReference type="ChEBI" id="CHEBI:15378"/>
        <dbReference type="ChEBI" id="CHEBI:57856"/>
        <dbReference type="ChEBI" id="CHEBI:59789"/>
        <dbReference type="ChEBI" id="CHEBI:90615"/>
        <dbReference type="ChEBI" id="CHEBI:90616"/>
        <dbReference type="EC" id="2.1.1.72"/>
    </reaction>
</comment>
<proteinExistence type="predicted"/>
<dbReference type="EMBL" id="JAGQHR010000692">
    <property type="protein sequence ID" value="MCA9729433.1"/>
    <property type="molecule type" value="Genomic_DNA"/>
</dbReference>
<keyword evidence="4" id="KW-0949">S-adenosyl-L-methionine</keyword>
<feature type="non-terminal residue" evidence="7">
    <location>
        <position position="727"/>
    </location>
</feature>
<evidence type="ECO:0000256" key="5">
    <source>
        <dbReference type="ARBA" id="ARBA00047942"/>
    </source>
</evidence>
<dbReference type="Gene3D" id="3.40.50.150">
    <property type="entry name" value="Vaccinia Virus protein VP39"/>
    <property type="match status" value="1"/>
</dbReference>
<evidence type="ECO:0000313" key="8">
    <source>
        <dbReference type="Proteomes" id="UP000697710"/>
    </source>
</evidence>
<dbReference type="GO" id="GO:0006304">
    <property type="term" value="P:DNA modification"/>
    <property type="evidence" value="ECO:0007669"/>
    <property type="project" value="InterPro"/>
</dbReference>
<dbReference type="PROSITE" id="PS00092">
    <property type="entry name" value="N6_MTASE"/>
    <property type="match status" value="1"/>
</dbReference>
<reference evidence="7" key="1">
    <citation type="submission" date="2020-04" db="EMBL/GenBank/DDBJ databases">
        <authorList>
            <person name="Zhang T."/>
        </authorList>
    </citation>
    <scope>NUCLEOTIDE SEQUENCE</scope>
    <source>
        <strain evidence="7">HKST-UBA01</strain>
    </source>
</reference>
<dbReference type="InterPro" id="IPR011639">
    <property type="entry name" value="MethylTrfase_TaqI-like_dom"/>
</dbReference>
<organism evidence="7 8">
    <name type="scientific">Eiseniibacteriota bacterium</name>
    <dbReference type="NCBI Taxonomy" id="2212470"/>
    <lineage>
        <taxon>Bacteria</taxon>
        <taxon>Candidatus Eiseniibacteriota</taxon>
    </lineage>
</organism>
<dbReference type="EC" id="2.1.1.72" evidence="1"/>
<evidence type="ECO:0000259" key="6">
    <source>
        <dbReference type="Pfam" id="PF07669"/>
    </source>
</evidence>
<name>A0A956RQM1_UNCEI</name>
<feature type="domain" description="Type II methyltransferase M.TaqI-like" evidence="6">
    <location>
        <begin position="297"/>
        <end position="481"/>
    </location>
</feature>
<comment type="caution">
    <text evidence="7">The sequence shown here is derived from an EMBL/GenBank/DDBJ whole genome shotgun (WGS) entry which is preliminary data.</text>
</comment>
<protein>
    <recommendedName>
        <fullName evidence="1">site-specific DNA-methyltransferase (adenine-specific)</fullName>
        <ecNumber evidence="1">2.1.1.72</ecNumber>
    </recommendedName>
</protein>
<evidence type="ECO:0000256" key="3">
    <source>
        <dbReference type="ARBA" id="ARBA00022679"/>
    </source>
</evidence>
<dbReference type="Proteomes" id="UP000697710">
    <property type="component" value="Unassembled WGS sequence"/>
</dbReference>
<evidence type="ECO:0000256" key="4">
    <source>
        <dbReference type="ARBA" id="ARBA00022691"/>
    </source>
</evidence>
<reference evidence="7" key="2">
    <citation type="journal article" date="2021" name="Microbiome">
        <title>Successional dynamics and alternative stable states in a saline activated sludge microbial community over 9 years.</title>
        <authorList>
            <person name="Wang Y."/>
            <person name="Ye J."/>
            <person name="Ju F."/>
            <person name="Liu L."/>
            <person name="Boyd J.A."/>
            <person name="Deng Y."/>
            <person name="Parks D.H."/>
            <person name="Jiang X."/>
            <person name="Yin X."/>
            <person name="Woodcroft B.J."/>
            <person name="Tyson G.W."/>
            <person name="Hugenholtz P."/>
            <person name="Polz M.F."/>
            <person name="Zhang T."/>
        </authorList>
    </citation>
    <scope>NUCLEOTIDE SEQUENCE</scope>
    <source>
        <strain evidence="7">HKST-UBA01</strain>
    </source>
</reference>
<dbReference type="GO" id="GO:0032259">
    <property type="term" value="P:methylation"/>
    <property type="evidence" value="ECO:0007669"/>
    <property type="project" value="UniProtKB-KW"/>
</dbReference>
<dbReference type="InterPro" id="IPR029063">
    <property type="entry name" value="SAM-dependent_MTases_sf"/>
</dbReference>
<dbReference type="InterPro" id="IPR002052">
    <property type="entry name" value="DNA_methylase_N6_adenine_CS"/>
</dbReference>
<dbReference type="PRINTS" id="PR00507">
    <property type="entry name" value="N12N6MTFRASE"/>
</dbReference>
<dbReference type="SUPFAM" id="SSF53335">
    <property type="entry name" value="S-adenosyl-L-methionine-dependent methyltransferases"/>
    <property type="match status" value="1"/>
</dbReference>
<dbReference type="GO" id="GO:0009007">
    <property type="term" value="F:site-specific DNA-methyltransferase (adenine-specific) activity"/>
    <property type="evidence" value="ECO:0007669"/>
    <property type="project" value="UniProtKB-EC"/>
</dbReference>
<dbReference type="AlphaFoldDB" id="A0A956RQM1"/>
<evidence type="ECO:0000256" key="2">
    <source>
        <dbReference type="ARBA" id="ARBA00022603"/>
    </source>
</evidence>
<evidence type="ECO:0000313" key="7">
    <source>
        <dbReference type="EMBL" id="MCA9729433.1"/>
    </source>
</evidence>
<dbReference type="PANTHER" id="PTHR33841:SF1">
    <property type="entry name" value="DNA METHYLTRANSFERASE A"/>
    <property type="match status" value="1"/>
</dbReference>
<keyword evidence="3" id="KW-0808">Transferase</keyword>
<dbReference type="InterPro" id="IPR050953">
    <property type="entry name" value="N4_N6_ade-DNA_methylase"/>
</dbReference>
<evidence type="ECO:0000256" key="1">
    <source>
        <dbReference type="ARBA" id="ARBA00011900"/>
    </source>
</evidence>
<sequence>MNRTDAIRQIRRILLLAASKRSLVRNEAQLALPLGLSDPDTTGPDDLPVLSDLLHAFALELVCLVQMEQWGVVCSPLSEQKRRLKIGGAPALRLLQEWNQVPTSAGPAVDLDTLPLLGEWRSRTQPRVPRRLSQLDQEARELTADEVLTDVSTPVTGREAAFRAALARACRLARCLDLSTSEIEDMAKRIFGLCAEAMPEDDIAGLVHGHGQRHRLVATARGRFSFQIDRERSRGQGVFATPPELIAELARAVLDDLNLDGDDSVFIVDPACGTGAFLLAAARRLATDEASLPRLTQLHGVDLDPQAVRVAAHNLSLYAAAVLQGPDVTRARSRSMVGDRLDSVFGEPYPHLLGRQLYVGNALSTEASSFSPAFLWEKRFPAAFTRSKPGFDVVIGNPPWISYGLRDRAAADEEQRDYYQRLFPAGTQYKLTLYPLFMELAMRICREGGVHGFLVPDSVLTGHHFSRIRKQLLTGSELLELALVETSSWPGAHVGFTVFYAARRRGGRADDVTHVRNRMLRGVRAGSRRRASTLSLLKNEEPELPASRFESSEVWVPAEQYGARDGRPLRIFRDTTEMDFLRAMLRTSHRFAHVAWTYSGLIARYGQKSVQSQHAESRFVLRDRRGREVHADSDAARRWQAALLSGSEVTPYHVEWQGGRVYLPEGRTFLSEVYKSGFDLERYRRPKVFLRQTGDRLVAALDRDGLLCMNNLHLVGGSDASGVSPLL</sequence>
<accession>A0A956RQM1</accession>
<gene>
    <name evidence="7" type="ORF">KC729_17225</name>
</gene>
<keyword evidence="2 7" id="KW-0489">Methyltransferase</keyword>
<dbReference type="PANTHER" id="PTHR33841">
    <property type="entry name" value="DNA METHYLTRANSFERASE YEEA-RELATED"/>
    <property type="match status" value="1"/>
</dbReference>
<dbReference type="Pfam" id="PF07669">
    <property type="entry name" value="Eco57I"/>
    <property type="match status" value="1"/>
</dbReference>